<dbReference type="Pfam" id="PF00005">
    <property type="entry name" value="ABC_tran"/>
    <property type="match status" value="2"/>
</dbReference>
<protein>
    <submittedName>
        <fullName evidence="13">ABC transporter ATP-binding protein</fullName>
    </submittedName>
</protein>
<comment type="similarity">
    <text evidence="9">Belongs to the ABC transporter superfamily. Lipid exporter (TC 3.A.1.106) family.</text>
</comment>
<evidence type="ECO:0000313" key="14">
    <source>
        <dbReference type="Proteomes" id="UP000515570"/>
    </source>
</evidence>
<evidence type="ECO:0000256" key="4">
    <source>
        <dbReference type="ARBA" id="ARBA00022692"/>
    </source>
</evidence>
<feature type="transmembrane region" description="Helical" evidence="10">
    <location>
        <begin position="108"/>
        <end position="126"/>
    </location>
</feature>
<dbReference type="PROSITE" id="PS00211">
    <property type="entry name" value="ABC_TRANSPORTER_1"/>
    <property type="match status" value="1"/>
</dbReference>
<evidence type="ECO:0000259" key="11">
    <source>
        <dbReference type="PROSITE" id="PS50893"/>
    </source>
</evidence>
<dbReference type="CDD" id="cd18543">
    <property type="entry name" value="ABC_6TM_Rv0194_D1_like"/>
    <property type="match status" value="1"/>
</dbReference>
<keyword evidence="4 10" id="KW-0812">Transmembrane</keyword>
<evidence type="ECO:0000256" key="1">
    <source>
        <dbReference type="ARBA" id="ARBA00004651"/>
    </source>
</evidence>
<feature type="transmembrane region" description="Helical" evidence="10">
    <location>
        <begin position="240"/>
        <end position="260"/>
    </location>
</feature>
<dbReference type="GO" id="GO:0005886">
    <property type="term" value="C:plasma membrane"/>
    <property type="evidence" value="ECO:0007669"/>
    <property type="project" value="UniProtKB-SubCell"/>
</dbReference>
<feature type="transmembrane region" description="Helical" evidence="10">
    <location>
        <begin position="41"/>
        <end position="60"/>
    </location>
</feature>
<dbReference type="PROSITE" id="PS50929">
    <property type="entry name" value="ABC_TM1F"/>
    <property type="match status" value="2"/>
</dbReference>
<dbReference type="InterPro" id="IPR011527">
    <property type="entry name" value="ABC1_TM_dom"/>
</dbReference>
<dbReference type="FunFam" id="3.40.50.300:FF:000299">
    <property type="entry name" value="ABC transporter ATP-binding protein/permease"/>
    <property type="match status" value="1"/>
</dbReference>
<name>A0A7G5FIV2_9CORY</name>
<keyword evidence="5" id="KW-0547">Nucleotide-binding</keyword>
<feature type="transmembrane region" description="Helical" evidence="10">
    <location>
        <begin position="132"/>
        <end position="159"/>
    </location>
</feature>
<keyword evidence="6 13" id="KW-0067">ATP-binding</keyword>
<dbReference type="SUPFAM" id="SSF90123">
    <property type="entry name" value="ABC transporter transmembrane region"/>
    <property type="match status" value="2"/>
</dbReference>
<dbReference type="AlphaFoldDB" id="A0A7G5FIV2"/>
<dbReference type="InterPro" id="IPR003439">
    <property type="entry name" value="ABC_transporter-like_ATP-bd"/>
</dbReference>
<evidence type="ECO:0000256" key="2">
    <source>
        <dbReference type="ARBA" id="ARBA00022448"/>
    </source>
</evidence>
<dbReference type="GO" id="GO:0015421">
    <property type="term" value="F:ABC-type oligopeptide transporter activity"/>
    <property type="evidence" value="ECO:0007669"/>
    <property type="project" value="TreeGrafter"/>
</dbReference>
<reference evidence="13 14" key="1">
    <citation type="submission" date="2020-07" db="EMBL/GenBank/DDBJ databases">
        <title>non toxigenic Corynebacterium sp. nov from a clinical source.</title>
        <authorList>
            <person name="Bernier A.-M."/>
            <person name="Bernard K."/>
        </authorList>
    </citation>
    <scope>NUCLEOTIDE SEQUENCE [LARGE SCALE GENOMIC DNA]</scope>
    <source>
        <strain evidence="14">NML 93-0612</strain>
    </source>
</reference>
<feature type="domain" description="ABC transporter" evidence="11">
    <location>
        <begin position="990"/>
        <end position="1225"/>
    </location>
</feature>
<evidence type="ECO:0000256" key="3">
    <source>
        <dbReference type="ARBA" id="ARBA00022475"/>
    </source>
</evidence>
<evidence type="ECO:0000256" key="7">
    <source>
        <dbReference type="ARBA" id="ARBA00022989"/>
    </source>
</evidence>
<keyword evidence="2" id="KW-0813">Transport</keyword>
<keyword evidence="3" id="KW-1003">Cell membrane</keyword>
<dbReference type="InterPro" id="IPR003593">
    <property type="entry name" value="AAA+_ATPase"/>
</dbReference>
<evidence type="ECO:0000256" key="9">
    <source>
        <dbReference type="ARBA" id="ARBA00061644"/>
    </source>
</evidence>
<feature type="transmembrane region" description="Helical" evidence="10">
    <location>
        <begin position="924"/>
        <end position="943"/>
    </location>
</feature>
<evidence type="ECO:0000256" key="6">
    <source>
        <dbReference type="ARBA" id="ARBA00022840"/>
    </source>
</evidence>
<dbReference type="InterPro" id="IPR027417">
    <property type="entry name" value="P-loop_NTPase"/>
</dbReference>
<feature type="transmembrane region" description="Helical" evidence="10">
    <location>
        <begin position="670"/>
        <end position="689"/>
    </location>
</feature>
<feature type="transmembrane region" description="Helical" evidence="10">
    <location>
        <begin position="782"/>
        <end position="806"/>
    </location>
</feature>
<dbReference type="InterPro" id="IPR039421">
    <property type="entry name" value="Type_1_exporter"/>
</dbReference>
<dbReference type="CDD" id="cd18546">
    <property type="entry name" value="ABC_6TM_Rv0194_D2_like"/>
    <property type="match status" value="1"/>
</dbReference>
<evidence type="ECO:0000259" key="12">
    <source>
        <dbReference type="PROSITE" id="PS50929"/>
    </source>
</evidence>
<sequence length="1227" mass="131472">MLATVGVVSFELTIPLLTKDAVDVALGEATGAWATRLVPQFSPLLTIIIVLVAVALGRFISQFGRRYTAGLLSINVQHRLRIAILDALQKLDGPGQDRIRVGQVVSRSISDITMIQGLVAMFPLGVGHVLKLIFTVVVMLVLSPLLALVAIASLPLIFFGALASRKPMFAATWAAQQSAADLATHVEETVTGIRVVKAFAQEQREIDAIEKAGRKVYADRMRSARLTARFQPMVDQLPQLALVANIALGGWLALSGAITIGTFVAFAAYLSSLTAVSRMLSGLALRINMSRSSVSRIFDVLELKPEHQDPTTPTPIPDGPLGLALNDVIFRDGDRRILDKLSFTVSPGETLTLVGPPGAGKTMAVQLMGAFYQPDSGSLSLLSSNSAIDFAKLHRAELRRSICVVFDEPFLYSDTVRMNLTMGGAYTQEEIEHAARAAQAHEFITELADGYDQVVGERGLTLSGGQRQRIALARALLARPRILILDDATSAIDATTEARIYAALRRDFHDVTIIAVAHRQSTLDLADRIALIERGQVTAIGPLSTMRGNARFARLMDLNFREDTGEHLPFDEQGCAEPEWDKLWPCQEPNPQGITAVTTQEAAGMVAGPMGRGGGRGGMGMAAAIPATPELLEQVAKLPPASESPRLDTRQARTTQEPFRLMPLFRQVRWLIVAVIVCLLIGVAADLAFPTLVRFAIDRGVLAQDASALWLIAGVGAVIVLISWITAMVQTVLTARTGERLLFGLRLRTYAHLMRLSLDYFERTMSGRIMTRMTTDIDALSSFLQTGVAQAIVSLATLLGISGMLLATDTRLALVALASLPILIVATHFFRRISARLYAQAREEISTVNAMFHENISGLRISQMHGMEAHSLREFEDAADTYRRTRIASQTAVALYFPGIGALNELAAAAVLGFGAHHVLQGDISAGVLVAFVMYMGLLFGPVQQLSQLFDGYQQAAVGLTRISELLATAPTVADNGTAPGADTAARGTLAMADVSFGYGPDLPVVTEHLSLSIEPGSTVALVGATGSGKSTLVKLLARFYDPVAGTVTASGTDIQHFPLHDWRRTIGLVPQESHLFSGTVADNIAYGRPTANEAEITAAARRVGALTAIAAIPGGFNHPVGERGRGLSSGQRQLIALARAEMCQPAIMLLDEATATLDPATEATILNASDRVTSTRTSIIVAHRLATAARADRILVVSAGQVTEDGTHDELLATKGAYATMWHAQP</sequence>
<dbReference type="Pfam" id="PF00664">
    <property type="entry name" value="ABC_membrane"/>
    <property type="match status" value="2"/>
</dbReference>
<dbReference type="SUPFAM" id="SSF52540">
    <property type="entry name" value="P-loop containing nucleoside triphosphate hydrolases"/>
    <property type="match status" value="2"/>
</dbReference>
<dbReference type="Gene3D" id="3.40.50.300">
    <property type="entry name" value="P-loop containing nucleotide triphosphate hydrolases"/>
    <property type="match status" value="2"/>
</dbReference>
<dbReference type="GO" id="GO:0005737">
    <property type="term" value="C:cytoplasm"/>
    <property type="evidence" value="ECO:0007669"/>
    <property type="project" value="UniProtKB-ARBA"/>
</dbReference>
<evidence type="ECO:0000313" key="13">
    <source>
        <dbReference type="EMBL" id="QMV86543.1"/>
    </source>
</evidence>
<keyword evidence="7 10" id="KW-1133">Transmembrane helix</keyword>
<dbReference type="Gene3D" id="1.20.1560.10">
    <property type="entry name" value="ABC transporter type 1, transmembrane domain"/>
    <property type="match status" value="2"/>
</dbReference>
<feature type="domain" description="ABC transmembrane type-1" evidence="12">
    <location>
        <begin position="1"/>
        <end position="289"/>
    </location>
</feature>
<accession>A0A7G5FIV2</accession>
<dbReference type="Proteomes" id="UP000515570">
    <property type="component" value="Chromosome"/>
</dbReference>
<comment type="subcellular location">
    <subcellularLocation>
        <location evidence="1">Cell membrane</location>
        <topology evidence="1">Multi-pass membrane protein</topology>
    </subcellularLocation>
</comment>
<dbReference type="PANTHER" id="PTHR43394">
    <property type="entry name" value="ATP-DEPENDENT PERMEASE MDL1, MITOCHONDRIAL"/>
    <property type="match status" value="1"/>
</dbReference>
<proteinExistence type="inferred from homology"/>
<gene>
    <name evidence="13" type="ORF">HW450_11990</name>
</gene>
<organism evidence="13 14">
    <name type="scientific">Corynebacterium hindlerae</name>
    <dbReference type="NCBI Taxonomy" id="699041"/>
    <lineage>
        <taxon>Bacteria</taxon>
        <taxon>Bacillati</taxon>
        <taxon>Actinomycetota</taxon>
        <taxon>Actinomycetes</taxon>
        <taxon>Mycobacteriales</taxon>
        <taxon>Corynebacteriaceae</taxon>
        <taxon>Corynebacterium</taxon>
    </lineage>
</organism>
<keyword evidence="8 10" id="KW-0472">Membrane</keyword>
<dbReference type="PROSITE" id="PS50893">
    <property type="entry name" value="ABC_TRANSPORTER_2"/>
    <property type="match status" value="2"/>
</dbReference>
<feature type="domain" description="ABC transmembrane type-1" evidence="12">
    <location>
        <begin position="673"/>
        <end position="955"/>
    </location>
</feature>
<dbReference type="FunFam" id="3.40.50.300:FF:000604">
    <property type="entry name" value="ABC transporter B family member 28"/>
    <property type="match status" value="1"/>
</dbReference>
<feature type="domain" description="ABC transporter" evidence="11">
    <location>
        <begin position="323"/>
        <end position="559"/>
    </location>
</feature>
<keyword evidence="14" id="KW-1185">Reference proteome</keyword>
<dbReference type="SMART" id="SM00382">
    <property type="entry name" value="AAA"/>
    <property type="match status" value="2"/>
</dbReference>
<dbReference type="EMBL" id="CP059833">
    <property type="protein sequence ID" value="QMV86543.1"/>
    <property type="molecule type" value="Genomic_DNA"/>
</dbReference>
<feature type="transmembrane region" description="Helical" evidence="10">
    <location>
        <begin position="812"/>
        <end position="830"/>
    </location>
</feature>
<feature type="transmembrane region" description="Helical" evidence="10">
    <location>
        <begin position="709"/>
        <end position="733"/>
    </location>
</feature>
<evidence type="ECO:0000256" key="10">
    <source>
        <dbReference type="SAM" id="Phobius"/>
    </source>
</evidence>
<dbReference type="PANTHER" id="PTHR43394:SF1">
    <property type="entry name" value="ATP-BINDING CASSETTE SUB-FAMILY B MEMBER 10, MITOCHONDRIAL"/>
    <property type="match status" value="1"/>
</dbReference>
<dbReference type="GO" id="GO:0016887">
    <property type="term" value="F:ATP hydrolysis activity"/>
    <property type="evidence" value="ECO:0007669"/>
    <property type="project" value="InterPro"/>
</dbReference>
<evidence type="ECO:0000256" key="8">
    <source>
        <dbReference type="ARBA" id="ARBA00023136"/>
    </source>
</evidence>
<dbReference type="GO" id="GO:0005524">
    <property type="term" value="F:ATP binding"/>
    <property type="evidence" value="ECO:0007669"/>
    <property type="project" value="UniProtKB-KW"/>
</dbReference>
<dbReference type="InterPro" id="IPR017871">
    <property type="entry name" value="ABC_transporter-like_CS"/>
</dbReference>
<feature type="transmembrane region" description="Helical" evidence="10">
    <location>
        <begin position="893"/>
        <end position="912"/>
    </location>
</feature>
<evidence type="ECO:0000256" key="5">
    <source>
        <dbReference type="ARBA" id="ARBA00022741"/>
    </source>
</evidence>
<dbReference type="InterPro" id="IPR036640">
    <property type="entry name" value="ABC1_TM_sf"/>
</dbReference>